<comment type="function">
    <text evidence="1">Component of the nexin-dynein regulatory complex (N-DRC), a key regulator of ciliary/flagellar motility which maintains the alignment and integrity of the distal axoneme and regulates microtubule sliding in motile axonemes.</text>
</comment>
<evidence type="ECO:0000313" key="12">
    <source>
        <dbReference type="Proteomes" id="UP000515145"/>
    </source>
</evidence>
<name>A0A6P7IY32_9TELE</name>
<accession>A0A6P7IY32</accession>
<keyword evidence="5" id="KW-0963">Cytoplasm</keyword>
<dbReference type="AlphaFoldDB" id="A0A6P7IY32"/>
<evidence type="ECO:0000256" key="10">
    <source>
        <dbReference type="SAM" id="Coils"/>
    </source>
</evidence>
<keyword evidence="9" id="KW-0966">Cell projection</keyword>
<dbReference type="RefSeq" id="XP_028269279.1">
    <property type="nucleotide sequence ID" value="XM_028413478.1"/>
</dbReference>
<keyword evidence="10" id="KW-0175">Coiled coil</keyword>
<dbReference type="InParanoid" id="A0A6P7IY32"/>
<dbReference type="GeneID" id="114440873"/>
<dbReference type="InterPro" id="IPR042815">
    <property type="entry name" value="DRC10"/>
</dbReference>
<keyword evidence="7" id="KW-0969">Cilium</keyword>
<proteinExistence type="inferred from homology"/>
<keyword evidence="12" id="KW-1185">Reference proteome</keyword>
<evidence type="ECO:0000256" key="6">
    <source>
        <dbReference type="ARBA" id="ARBA00022846"/>
    </source>
</evidence>
<evidence type="ECO:0000256" key="2">
    <source>
        <dbReference type="ARBA" id="ARBA00004611"/>
    </source>
</evidence>
<organism evidence="12 13">
    <name type="scientific">Parambassis ranga</name>
    <name type="common">Indian glassy fish</name>
    <dbReference type="NCBI Taxonomy" id="210632"/>
    <lineage>
        <taxon>Eukaryota</taxon>
        <taxon>Metazoa</taxon>
        <taxon>Chordata</taxon>
        <taxon>Craniata</taxon>
        <taxon>Vertebrata</taxon>
        <taxon>Euteleostomi</taxon>
        <taxon>Actinopterygii</taxon>
        <taxon>Neopterygii</taxon>
        <taxon>Teleostei</taxon>
        <taxon>Neoteleostei</taxon>
        <taxon>Acanthomorphata</taxon>
        <taxon>Ovalentaria</taxon>
        <taxon>Ambassidae</taxon>
        <taxon>Parambassis</taxon>
    </lineage>
</organism>
<evidence type="ECO:0000256" key="4">
    <source>
        <dbReference type="ARBA" id="ARBA00021752"/>
    </source>
</evidence>
<evidence type="ECO:0000256" key="7">
    <source>
        <dbReference type="ARBA" id="ARBA00023069"/>
    </source>
</evidence>
<comment type="subcellular location">
    <subcellularLocation>
        <location evidence="2">Cytoplasm</location>
        <location evidence="2">Cytoskeleton</location>
        <location evidence="2">Flagellum axoneme</location>
    </subcellularLocation>
</comment>
<evidence type="ECO:0000256" key="8">
    <source>
        <dbReference type="ARBA" id="ARBA00023212"/>
    </source>
</evidence>
<sequence length="345" mass="39320">MSENGKAPSKKLSPEAQCISNILEQCISQLEIAAALPTVLCSNSISAIEDQDLSRKLQVHQTLSERLLKLEQGQERKTKRVQLEKHVKFSVRNVLRAFLVHPDAILGLRKKSDMAVGESEGLLIRNLRMFHSYMVHSLLTSVKEELQLSKHLSLLKEEEEEEEEDEEVEEEGGGGDKSALETTDAEISHKNSEIIMQEQDAPPPTDKQGLLHTKTISPQLTSIQQEIDQLNIQLNNLMLTNRQAEALLQEKNEQVEMETEYVLKHFDDEIEEIQAKLESNENGYVKENEEVRELEEPFSLLEMECNKIQERQRLAEEKRIEQLRELELKAKAALPGGEDTQLAQP</sequence>
<feature type="region of interest" description="Disordered" evidence="11">
    <location>
        <begin position="154"/>
        <end position="180"/>
    </location>
</feature>
<reference evidence="13" key="1">
    <citation type="submission" date="2025-08" db="UniProtKB">
        <authorList>
            <consortium name="RefSeq"/>
        </authorList>
    </citation>
    <scope>IDENTIFICATION</scope>
</reference>
<evidence type="ECO:0000256" key="11">
    <source>
        <dbReference type="SAM" id="MobiDB-lite"/>
    </source>
</evidence>
<keyword evidence="8" id="KW-0206">Cytoskeleton</keyword>
<evidence type="ECO:0000256" key="1">
    <source>
        <dbReference type="ARBA" id="ARBA00003029"/>
    </source>
</evidence>
<feature type="coiled-coil region" evidence="10">
    <location>
        <begin position="220"/>
        <end position="326"/>
    </location>
</feature>
<gene>
    <name evidence="13" type="primary">drc10</name>
</gene>
<keyword evidence="6" id="KW-0282">Flagellum</keyword>
<evidence type="ECO:0000256" key="9">
    <source>
        <dbReference type="ARBA" id="ARBA00023273"/>
    </source>
</evidence>
<evidence type="ECO:0000256" key="3">
    <source>
        <dbReference type="ARBA" id="ARBA00009071"/>
    </source>
</evidence>
<evidence type="ECO:0000313" key="13">
    <source>
        <dbReference type="RefSeq" id="XP_028269279.1"/>
    </source>
</evidence>
<comment type="similarity">
    <text evidence="3">Belongs to the DRC10 family.</text>
</comment>
<evidence type="ECO:0000256" key="5">
    <source>
        <dbReference type="ARBA" id="ARBA00022490"/>
    </source>
</evidence>
<protein>
    <recommendedName>
        <fullName evidence="4">Dynein regulatory complex protein 10</fullName>
    </recommendedName>
</protein>
<feature type="compositionally biased region" description="Acidic residues" evidence="11">
    <location>
        <begin position="157"/>
        <end position="173"/>
    </location>
</feature>
<dbReference type="Proteomes" id="UP000515145">
    <property type="component" value="Chromosome 9"/>
</dbReference>
<dbReference type="OrthoDB" id="536093at2759"/>
<dbReference type="PANTHER" id="PTHR31598:SF1">
    <property type="entry name" value="DYNEIN REGULATORY COMPLEX PROTEIN 10"/>
    <property type="match status" value="1"/>
</dbReference>
<dbReference type="PANTHER" id="PTHR31598">
    <property type="entry name" value="IQ DOMAIN-CONTAINING PROTEIN D"/>
    <property type="match status" value="1"/>
</dbReference>
<dbReference type="CTD" id="115811"/>